<protein>
    <recommendedName>
        <fullName evidence="3">LAGLIDADG endonuclease</fullName>
    </recommendedName>
</protein>
<evidence type="ECO:0000313" key="1">
    <source>
        <dbReference type="EMBL" id="CAK9231287.1"/>
    </source>
</evidence>
<evidence type="ECO:0000313" key="2">
    <source>
        <dbReference type="Proteomes" id="UP001497512"/>
    </source>
</evidence>
<gene>
    <name evidence="1" type="ORF">CSSPTR1EN2_LOCUS20466</name>
</gene>
<proteinExistence type="predicted"/>
<reference evidence="1" key="1">
    <citation type="submission" date="2024-02" db="EMBL/GenBank/DDBJ databases">
        <authorList>
            <consortium name="ELIXIR-Norway"/>
            <consortium name="Elixir Norway"/>
        </authorList>
    </citation>
    <scope>NUCLEOTIDE SEQUENCE</scope>
</reference>
<organism evidence="1 2">
    <name type="scientific">Sphagnum troendelagicum</name>
    <dbReference type="NCBI Taxonomy" id="128251"/>
    <lineage>
        <taxon>Eukaryota</taxon>
        <taxon>Viridiplantae</taxon>
        <taxon>Streptophyta</taxon>
        <taxon>Embryophyta</taxon>
        <taxon>Bryophyta</taxon>
        <taxon>Sphagnophytina</taxon>
        <taxon>Sphagnopsida</taxon>
        <taxon>Sphagnales</taxon>
        <taxon>Sphagnaceae</taxon>
        <taxon>Sphagnum</taxon>
    </lineage>
</organism>
<name>A0ABP0UVD3_9BRYO</name>
<sequence>MDSYGDHAVTCKHGLHTIRRHDRMPYVQNIIANETGLQSRLKKTGLIVGRKDRPVDILLLMYCAGQDACQGSVITHLLMQPIFMDRAARKSLVAAKAVAAKKHSDDDEKCRRNGLRLIAMTWETFGGSTPESRIMIRKIAIRHADKHN</sequence>
<dbReference type="Proteomes" id="UP001497512">
    <property type="component" value="Chromosome 7"/>
</dbReference>
<accession>A0ABP0UVD3</accession>
<keyword evidence="2" id="KW-1185">Reference proteome</keyword>
<evidence type="ECO:0008006" key="3">
    <source>
        <dbReference type="Google" id="ProtNLM"/>
    </source>
</evidence>
<dbReference type="EMBL" id="OZ019899">
    <property type="protein sequence ID" value="CAK9231287.1"/>
    <property type="molecule type" value="Genomic_DNA"/>
</dbReference>